<proteinExistence type="predicted"/>
<evidence type="ECO:0000313" key="1">
    <source>
        <dbReference type="EMBL" id="KAJ2971660.1"/>
    </source>
</evidence>
<name>A0ACC1MXB6_9HYPO</name>
<keyword evidence="2" id="KW-1185">Reference proteome</keyword>
<sequence>MNDDASPSSSGRDQLWDEDTVAGPAPPPHGANPTTQDEPLPQPALRQQQQQQPIPKRDIRTQSPGLRKKLVFLTHLLKSLDLVVFAELSALYYMECSMFRFLIRAFGQYLYLSPKDETFPVALVATRMHVLLVAVPNIICMLLHLFTSLPVGLEDQRGYQHGGLVIDFVGQKPATSKLYYLLVDIFILVLQCVMLTIHTERERMRVALKTFRPLAEDVARQAAAGRTLRELDEEERGISALQTEEAGDEAAAIEMCLLNQSADTAIEQEAGPSNGSRDEETDDTTHLHNVMNSGNGVLGPYHVLHSLRHTVLDVQRTAAHSLTSVSYNATFAAIRANAQRRAVAELTTNVTV</sequence>
<dbReference type="EMBL" id="JANJQO010001299">
    <property type="protein sequence ID" value="KAJ2971660.1"/>
    <property type="molecule type" value="Genomic_DNA"/>
</dbReference>
<reference evidence="1" key="1">
    <citation type="submission" date="2022-08" db="EMBL/GenBank/DDBJ databases">
        <title>Genome Sequence of Lecanicillium fungicola.</title>
        <authorList>
            <person name="Buettner E."/>
        </authorList>
    </citation>
    <scope>NUCLEOTIDE SEQUENCE</scope>
    <source>
        <strain evidence="1">Babe33</strain>
    </source>
</reference>
<comment type="caution">
    <text evidence="1">The sequence shown here is derived from an EMBL/GenBank/DDBJ whole genome shotgun (WGS) entry which is preliminary data.</text>
</comment>
<organism evidence="1 2">
    <name type="scientific">Zarea fungicola</name>
    <dbReference type="NCBI Taxonomy" id="93591"/>
    <lineage>
        <taxon>Eukaryota</taxon>
        <taxon>Fungi</taxon>
        <taxon>Dikarya</taxon>
        <taxon>Ascomycota</taxon>
        <taxon>Pezizomycotina</taxon>
        <taxon>Sordariomycetes</taxon>
        <taxon>Hypocreomycetidae</taxon>
        <taxon>Hypocreales</taxon>
        <taxon>Cordycipitaceae</taxon>
        <taxon>Zarea</taxon>
    </lineage>
</organism>
<accession>A0ACC1MXB6</accession>
<gene>
    <name evidence="1" type="ORF">NQ176_g7580</name>
</gene>
<dbReference type="Proteomes" id="UP001143910">
    <property type="component" value="Unassembled WGS sequence"/>
</dbReference>
<protein>
    <submittedName>
        <fullName evidence="1">Uncharacterized protein</fullName>
    </submittedName>
</protein>
<evidence type="ECO:0000313" key="2">
    <source>
        <dbReference type="Proteomes" id="UP001143910"/>
    </source>
</evidence>